<dbReference type="InterPro" id="IPR036554">
    <property type="entry name" value="GHMP_kinase_C_sf"/>
</dbReference>
<feature type="domain" description="Diphosphomevalonate decarboxylase-like N-terminal" evidence="9">
    <location>
        <begin position="18"/>
        <end position="174"/>
    </location>
</feature>
<dbReference type="InterPro" id="IPR020568">
    <property type="entry name" value="Ribosomal_Su5_D2-typ_SF"/>
</dbReference>
<dbReference type="PIRSF" id="PIRSF015950">
    <property type="entry name" value="Mev_P_decrbx"/>
    <property type="match status" value="1"/>
</dbReference>
<dbReference type="PATRIC" id="fig|1200352.3.peg.710"/>
<keyword evidence="6" id="KW-0443">Lipid metabolism</keyword>
<keyword evidence="7" id="KW-0456">Lyase</keyword>
<evidence type="ECO:0000256" key="3">
    <source>
        <dbReference type="ARBA" id="ARBA00022516"/>
    </source>
</evidence>
<sequence>MSTTAATPPVTPAATAVAHANIALIKYWGKADDDLIIPVTSSLSLTLDDLYTTTTVCFDRDAGAGDVATLDGEPVTGKPMVRITALLDLVRDTAGIDRAATVTSANTVPTAAGLASSASGFAALAGAAAAAAGLDLSDRELSRLARRGSGSASRSIFGGLAVWHAGHDDETSYAEPVPDPHHFAADLAMVVLVLDAGQKSVSSRDGMRHTVETSPEYRPWVAAHAGHLASALAAVADRDIVALGEAAEVNAAGMHATMRSAVPPVDYLTDASHAALAAVAAARDAGFPAWATMDAGPNVKVLTTAAEASRLEGWLREQLASDIPGLHTVVAHAGPGLTVTREDC</sequence>
<dbReference type="RefSeq" id="WP_020440721.1">
    <property type="nucleotide sequence ID" value="NC_021663.1"/>
</dbReference>
<evidence type="ECO:0000256" key="7">
    <source>
        <dbReference type="ARBA" id="ARBA00023239"/>
    </source>
</evidence>
<keyword evidence="3" id="KW-0444">Lipid biosynthesis</keyword>
<dbReference type="GO" id="GO:0019287">
    <property type="term" value="P:isopentenyl diphosphate biosynthetic process, mevalonate pathway"/>
    <property type="evidence" value="ECO:0007669"/>
    <property type="project" value="InterPro"/>
</dbReference>
<dbReference type="GO" id="GO:0004163">
    <property type="term" value="F:diphosphomevalonate decarboxylase activity"/>
    <property type="evidence" value="ECO:0007669"/>
    <property type="project" value="UniProtKB-EC"/>
</dbReference>
<protein>
    <recommendedName>
        <fullName evidence="2">diphosphomevalonate decarboxylase</fullName>
        <ecNumber evidence="2">4.1.1.33</ecNumber>
    </recommendedName>
</protein>
<dbReference type="AlphaFoldDB" id="S4XIB5"/>
<dbReference type="SUPFAM" id="SSF54211">
    <property type="entry name" value="Ribosomal protein S5 domain 2-like"/>
    <property type="match status" value="1"/>
</dbReference>
<keyword evidence="4" id="KW-0547">Nucleotide-binding</keyword>
<gene>
    <name evidence="10" type="ORF">A606_03535</name>
</gene>
<dbReference type="PANTHER" id="PTHR10977:SF3">
    <property type="entry name" value="DIPHOSPHOMEVALONATE DECARBOXYLASE"/>
    <property type="match status" value="1"/>
</dbReference>
<dbReference type="InterPro" id="IPR041431">
    <property type="entry name" value="Mvd1_C"/>
</dbReference>
<dbReference type="EMBL" id="CP003696">
    <property type="protein sequence ID" value="AGP30358.1"/>
    <property type="molecule type" value="Genomic_DNA"/>
</dbReference>
<evidence type="ECO:0000256" key="6">
    <source>
        <dbReference type="ARBA" id="ARBA00023098"/>
    </source>
</evidence>
<evidence type="ECO:0000256" key="5">
    <source>
        <dbReference type="ARBA" id="ARBA00022840"/>
    </source>
</evidence>
<dbReference type="GO" id="GO:0005524">
    <property type="term" value="F:ATP binding"/>
    <property type="evidence" value="ECO:0007669"/>
    <property type="project" value="UniProtKB-KW"/>
</dbReference>
<keyword evidence="5" id="KW-0067">ATP-binding</keyword>
<dbReference type="InterPro" id="IPR029765">
    <property type="entry name" value="Mev_diP_decarb"/>
</dbReference>
<dbReference type="InterPro" id="IPR014721">
    <property type="entry name" value="Ribsml_uS5_D2-typ_fold_subgr"/>
</dbReference>
<accession>S4XIB5</accession>
<dbReference type="Gene3D" id="3.30.230.10">
    <property type="match status" value="1"/>
</dbReference>
<dbReference type="PANTHER" id="PTHR10977">
    <property type="entry name" value="DIPHOSPHOMEVALONATE DECARBOXYLASE"/>
    <property type="match status" value="1"/>
</dbReference>
<feature type="domain" description="Mvd1 C-terminal" evidence="8">
    <location>
        <begin position="189"/>
        <end position="317"/>
    </location>
</feature>
<evidence type="ECO:0000313" key="10">
    <source>
        <dbReference type="EMBL" id="AGP30358.1"/>
    </source>
</evidence>
<evidence type="ECO:0000259" key="9">
    <source>
        <dbReference type="Pfam" id="PF22700"/>
    </source>
</evidence>
<reference evidence="10 11" key="1">
    <citation type="submission" date="2012-06" db="EMBL/GenBank/DDBJ databases">
        <title>Complete genome sequence of Corynebacterium terpenotabidum Y-11 (=DSM 44721).</title>
        <authorList>
            <person name="Ruckert C."/>
            <person name="Albersmeier A."/>
            <person name="Al-Dilaimi A."/>
            <person name="Szczepanowski R."/>
            <person name="Kalinowski J."/>
        </authorList>
    </citation>
    <scope>NUCLEOTIDE SEQUENCE [LARGE SCALE GENOMIC DNA]</scope>
    <source>
        <strain evidence="10 11">Y-11</strain>
    </source>
</reference>
<evidence type="ECO:0000313" key="11">
    <source>
        <dbReference type="Proteomes" id="UP000014809"/>
    </source>
</evidence>
<keyword evidence="11" id="KW-1185">Reference proteome</keyword>
<comment type="similarity">
    <text evidence="1">Belongs to the diphosphomevalonate decarboxylase family.</text>
</comment>
<organism evidence="10 11">
    <name type="scientific">Corynebacterium terpenotabidum Y-11</name>
    <dbReference type="NCBI Taxonomy" id="1200352"/>
    <lineage>
        <taxon>Bacteria</taxon>
        <taxon>Bacillati</taxon>
        <taxon>Actinomycetota</taxon>
        <taxon>Actinomycetes</taxon>
        <taxon>Mycobacteriales</taxon>
        <taxon>Corynebacteriaceae</taxon>
        <taxon>Corynebacterium</taxon>
    </lineage>
</organism>
<dbReference type="eggNOG" id="COG3407">
    <property type="taxonomic scope" value="Bacteria"/>
</dbReference>
<dbReference type="Pfam" id="PF18376">
    <property type="entry name" value="MDD_C"/>
    <property type="match status" value="1"/>
</dbReference>
<dbReference type="InterPro" id="IPR005935">
    <property type="entry name" value="Mev_decarb"/>
</dbReference>
<name>S4XIB5_9CORY</name>
<dbReference type="STRING" id="1200352.A606_03535"/>
<dbReference type="Pfam" id="PF22700">
    <property type="entry name" value="MVD-like_N"/>
    <property type="match status" value="1"/>
</dbReference>
<dbReference type="EC" id="4.1.1.33" evidence="2"/>
<dbReference type="SUPFAM" id="SSF55060">
    <property type="entry name" value="GHMP Kinase, C-terminal domain"/>
    <property type="match status" value="1"/>
</dbReference>
<dbReference type="Proteomes" id="UP000014809">
    <property type="component" value="Chromosome"/>
</dbReference>
<evidence type="ECO:0000256" key="2">
    <source>
        <dbReference type="ARBA" id="ARBA00012296"/>
    </source>
</evidence>
<proteinExistence type="inferred from homology"/>
<dbReference type="GO" id="GO:0005829">
    <property type="term" value="C:cytosol"/>
    <property type="evidence" value="ECO:0007669"/>
    <property type="project" value="InterPro"/>
</dbReference>
<dbReference type="FunFam" id="3.30.230.10:FF:000072">
    <property type="entry name" value="Diphosphomevalonate decarboxylase"/>
    <property type="match status" value="1"/>
</dbReference>
<dbReference type="KEGG" id="cter:A606_03535"/>
<dbReference type="Gene3D" id="3.30.70.890">
    <property type="entry name" value="GHMP kinase, C-terminal domain"/>
    <property type="match status" value="1"/>
</dbReference>
<dbReference type="InterPro" id="IPR053859">
    <property type="entry name" value="MVD-like_N"/>
</dbReference>
<evidence type="ECO:0000259" key="8">
    <source>
        <dbReference type="Pfam" id="PF18376"/>
    </source>
</evidence>
<dbReference type="NCBIfam" id="TIGR01240">
    <property type="entry name" value="mevDPdecarb"/>
    <property type="match status" value="1"/>
</dbReference>
<dbReference type="HOGENOM" id="CLU_040369_0_0_11"/>
<evidence type="ECO:0000256" key="1">
    <source>
        <dbReference type="ARBA" id="ARBA00008831"/>
    </source>
</evidence>
<evidence type="ECO:0000256" key="4">
    <source>
        <dbReference type="ARBA" id="ARBA00022741"/>
    </source>
</evidence>